<evidence type="ECO:0000259" key="8">
    <source>
        <dbReference type="Pfam" id="PF06429"/>
    </source>
</evidence>
<feature type="domain" description="Flagellar hook protein FlgE/F/G-like D1" evidence="10">
    <location>
        <begin position="86"/>
        <end position="161"/>
    </location>
</feature>
<dbReference type="NCBIfam" id="TIGR03506">
    <property type="entry name" value="FlgEFG_subfam"/>
    <property type="match status" value="1"/>
</dbReference>
<comment type="caution">
    <text evidence="11">The sequence shown here is derived from an EMBL/GenBank/DDBJ whole genome shotgun (WGS) entry which is preliminary data.</text>
</comment>
<feature type="domain" description="Flagellar basal body rod protein N-terminal" evidence="7">
    <location>
        <begin position="7"/>
        <end position="37"/>
    </location>
</feature>
<evidence type="ECO:0000256" key="4">
    <source>
        <dbReference type="ARBA" id="ARBA00023143"/>
    </source>
</evidence>
<dbReference type="InterPro" id="IPR037058">
    <property type="entry name" value="Falgellar_hook_FlgE_sf"/>
</dbReference>
<evidence type="ECO:0000313" key="11">
    <source>
        <dbReference type="EMBL" id="MFD1192594.1"/>
    </source>
</evidence>
<accession>A0ABW3T5Y5</accession>
<dbReference type="Pfam" id="PF07559">
    <property type="entry name" value="FlgE_D2"/>
    <property type="match status" value="1"/>
</dbReference>
<evidence type="ECO:0000256" key="5">
    <source>
        <dbReference type="RuleBase" id="RU362116"/>
    </source>
</evidence>
<dbReference type="Proteomes" id="UP001597216">
    <property type="component" value="Unassembled WGS sequence"/>
</dbReference>
<organism evidence="11 12">
    <name type="scientific">Phenylobacterium conjunctum</name>
    <dbReference type="NCBI Taxonomy" id="1298959"/>
    <lineage>
        <taxon>Bacteria</taxon>
        <taxon>Pseudomonadati</taxon>
        <taxon>Pseudomonadota</taxon>
        <taxon>Alphaproteobacteria</taxon>
        <taxon>Caulobacterales</taxon>
        <taxon>Caulobacteraceae</taxon>
        <taxon>Phenylobacterium</taxon>
    </lineage>
</organism>
<evidence type="ECO:0000313" key="12">
    <source>
        <dbReference type="Proteomes" id="UP001597216"/>
    </source>
</evidence>
<keyword evidence="6" id="KW-0732">Signal</keyword>
<dbReference type="InterPro" id="IPR010930">
    <property type="entry name" value="Flg_bb/hook_C_dom"/>
</dbReference>
<evidence type="ECO:0000256" key="1">
    <source>
        <dbReference type="ARBA" id="ARBA00004117"/>
    </source>
</evidence>
<comment type="subcellular location">
    <subcellularLocation>
        <location evidence="1 5">Bacterial flagellum basal body</location>
    </subcellularLocation>
</comment>
<keyword evidence="12" id="KW-1185">Reference proteome</keyword>
<dbReference type="RefSeq" id="WP_374345059.1">
    <property type="nucleotide sequence ID" value="NZ_JBHTLQ010000065.1"/>
</dbReference>
<evidence type="ECO:0000256" key="2">
    <source>
        <dbReference type="ARBA" id="ARBA00009677"/>
    </source>
</evidence>
<reference evidence="12" key="1">
    <citation type="journal article" date="2019" name="Int. J. Syst. Evol. Microbiol.">
        <title>The Global Catalogue of Microorganisms (GCM) 10K type strain sequencing project: providing services to taxonomists for standard genome sequencing and annotation.</title>
        <authorList>
            <consortium name="The Broad Institute Genomics Platform"/>
            <consortium name="The Broad Institute Genome Sequencing Center for Infectious Disease"/>
            <person name="Wu L."/>
            <person name="Ma J."/>
        </authorList>
    </citation>
    <scope>NUCLEOTIDE SEQUENCE [LARGE SCALE GENOMIC DNA]</scope>
    <source>
        <strain evidence="12">CCUG 55074</strain>
    </source>
</reference>
<dbReference type="InterPro" id="IPR020013">
    <property type="entry name" value="Flagellar_FlgE/F/G"/>
</dbReference>
<dbReference type="Pfam" id="PF00460">
    <property type="entry name" value="Flg_bb_rod"/>
    <property type="match status" value="1"/>
</dbReference>
<dbReference type="InterPro" id="IPR053967">
    <property type="entry name" value="LlgE_F_G-like_D1"/>
</dbReference>
<evidence type="ECO:0000259" key="9">
    <source>
        <dbReference type="Pfam" id="PF07559"/>
    </source>
</evidence>
<dbReference type="InterPro" id="IPR011491">
    <property type="entry name" value="FlgE_D2"/>
</dbReference>
<dbReference type="PANTHER" id="PTHR30435:SF1">
    <property type="entry name" value="FLAGELLAR HOOK PROTEIN FLGE"/>
    <property type="match status" value="1"/>
</dbReference>
<keyword evidence="4 5" id="KW-0975">Bacterial flagellum</keyword>
<comment type="function">
    <text evidence="5">A flexible structure which links the flagellar filament to the drive apparatus in the basal body.</text>
</comment>
<feature type="domain" description="Flagellar hook protein FlgE D2" evidence="9">
    <location>
        <begin position="202"/>
        <end position="344"/>
    </location>
</feature>
<gene>
    <name evidence="11" type="ORF">ACFQ27_18530</name>
</gene>
<evidence type="ECO:0000256" key="6">
    <source>
        <dbReference type="SAM" id="SignalP"/>
    </source>
</evidence>
<dbReference type="InterPro" id="IPR019776">
    <property type="entry name" value="Flagellar_basal_body_rod_CS"/>
</dbReference>
<dbReference type="InterPro" id="IPR001444">
    <property type="entry name" value="Flag_bb_rod_N"/>
</dbReference>
<dbReference type="InterPro" id="IPR037925">
    <property type="entry name" value="FlgE/F/G-like"/>
</dbReference>
<proteinExistence type="inferred from homology"/>
<evidence type="ECO:0000259" key="7">
    <source>
        <dbReference type="Pfam" id="PF00460"/>
    </source>
</evidence>
<name>A0ABW3T5Y5_9CAUL</name>
<dbReference type="Pfam" id="PF22692">
    <property type="entry name" value="LlgE_F_G_D1"/>
    <property type="match status" value="1"/>
</dbReference>
<feature type="signal peptide" evidence="6">
    <location>
        <begin position="1"/>
        <end position="22"/>
    </location>
</feature>
<feature type="domain" description="Flagellar basal-body/hook protein C-terminal" evidence="8">
    <location>
        <begin position="419"/>
        <end position="462"/>
    </location>
</feature>
<keyword evidence="11" id="KW-0966">Cell projection</keyword>
<dbReference type="Gene3D" id="2.60.98.20">
    <property type="entry name" value="Flagellar hook protein FlgE"/>
    <property type="match status" value="1"/>
</dbReference>
<protein>
    <recommendedName>
        <fullName evidence="3 5">Flagellar hook protein FlgE</fullName>
    </recommendedName>
</protein>
<dbReference type="Pfam" id="PF06429">
    <property type="entry name" value="Flg_bbr_C"/>
    <property type="match status" value="1"/>
</dbReference>
<dbReference type="PANTHER" id="PTHR30435">
    <property type="entry name" value="FLAGELLAR PROTEIN"/>
    <property type="match status" value="1"/>
</dbReference>
<evidence type="ECO:0000256" key="3">
    <source>
        <dbReference type="ARBA" id="ARBA00019015"/>
    </source>
</evidence>
<keyword evidence="11" id="KW-0969">Cilium</keyword>
<dbReference type="EMBL" id="JBHTLQ010000065">
    <property type="protein sequence ID" value="MFD1192594.1"/>
    <property type="molecule type" value="Genomic_DNA"/>
</dbReference>
<dbReference type="SUPFAM" id="SSF117143">
    <property type="entry name" value="Flagellar hook protein flgE"/>
    <property type="match status" value="1"/>
</dbReference>
<sequence>MSINSAMLAGVSGLVSNSSALAAISDNIANVNTVAYKRNQVNFANVVTAQAVKGRYSAGGVQAVTRQYIGQQGLIQTASSTTDLGISGDGFFVVTDKSSNLTASDTRKFTRSGSFSVDADGFLVNDAKLYLQGWPIASDGTVDTSPSDLSKMNSINVKNLGSAVRATENVVINANVDQRGITGSVTDTGYAGGAATTSMAGYADNPQGNTTYKPDFTIEMNVIDSVGDTHKIAMSFLKDSSAPNTWHAEIYAVPASDVVANGNSGQIAAGKVVFNSDGTFDKTNTTLFGGAGNTPNITLDSSAGGAAPAWAAAKGLASSSIDLDLSKLTQYASISTVKSVNPDGAQVGNVVGVDVDENGIVSAIFDNSEIRKIAQIGLATFPNPDGLQPVSGNAYRPTIPSGDFSVKQPKVGGAGQIASSTLEASTVDLSAEFTGLISTQKAYSASSKIITTADQMLEELISIKR</sequence>
<feature type="chain" id="PRO_5046479537" description="Flagellar hook protein FlgE" evidence="6">
    <location>
        <begin position="23"/>
        <end position="465"/>
    </location>
</feature>
<dbReference type="PROSITE" id="PS00588">
    <property type="entry name" value="FLAGELLA_BB_ROD"/>
    <property type="match status" value="1"/>
</dbReference>
<keyword evidence="11" id="KW-0282">Flagellum</keyword>
<comment type="similarity">
    <text evidence="2 5">Belongs to the flagella basal body rod proteins family.</text>
</comment>
<evidence type="ECO:0000259" key="10">
    <source>
        <dbReference type="Pfam" id="PF22692"/>
    </source>
</evidence>